<reference evidence="1 2" key="1">
    <citation type="submission" date="2019-03" db="EMBL/GenBank/DDBJ databases">
        <title>Draft genome sequences of novel Actinobacteria.</title>
        <authorList>
            <person name="Sahin N."/>
            <person name="Ay H."/>
            <person name="Saygin H."/>
        </authorList>
    </citation>
    <scope>NUCLEOTIDE SEQUENCE [LARGE SCALE GENOMIC DNA]</scope>
    <source>
        <strain evidence="1 2">H3C3</strain>
    </source>
</reference>
<sequence>MSDSHDLAARFAVLKTLATRVSDAKKAADCEIRDGWAPGDRNTAKLPDGTAIGSVTLAKGRATSRLVDEPAYLTWVEKTHPERIETITLTRVDPAFTERLLSAARQLGVAVDGETGEEVPGIRVEQGDPYPTTRLNAGAAEAIGRAWQDGRLADLVGSLLRPAVEAGDR</sequence>
<name>A0A4R5AW81_9ACTN</name>
<organism evidence="1 2">
    <name type="scientific">Actinomadura rubrisoli</name>
    <dbReference type="NCBI Taxonomy" id="2530368"/>
    <lineage>
        <taxon>Bacteria</taxon>
        <taxon>Bacillati</taxon>
        <taxon>Actinomycetota</taxon>
        <taxon>Actinomycetes</taxon>
        <taxon>Streptosporangiales</taxon>
        <taxon>Thermomonosporaceae</taxon>
        <taxon>Actinomadura</taxon>
    </lineage>
</organism>
<keyword evidence="2" id="KW-1185">Reference proteome</keyword>
<dbReference type="AlphaFoldDB" id="A0A4R5AW81"/>
<accession>A0A4R5AW81</accession>
<protein>
    <submittedName>
        <fullName evidence="1">Uncharacterized protein</fullName>
    </submittedName>
</protein>
<proteinExistence type="predicted"/>
<dbReference type="RefSeq" id="WP_131899061.1">
    <property type="nucleotide sequence ID" value="NZ_SMKU01000199.1"/>
</dbReference>
<dbReference type="EMBL" id="SMKU01000199">
    <property type="protein sequence ID" value="TDD77708.1"/>
    <property type="molecule type" value="Genomic_DNA"/>
</dbReference>
<evidence type="ECO:0000313" key="1">
    <source>
        <dbReference type="EMBL" id="TDD77708.1"/>
    </source>
</evidence>
<comment type="caution">
    <text evidence="1">The sequence shown here is derived from an EMBL/GenBank/DDBJ whole genome shotgun (WGS) entry which is preliminary data.</text>
</comment>
<dbReference type="OrthoDB" id="3531385at2"/>
<gene>
    <name evidence="1" type="ORF">E1298_29710</name>
</gene>
<dbReference type="Proteomes" id="UP000294513">
    <property type="component" value="Unassembled WGS sequence"/>
</dbReference>
<evidence type="ECO:0000313" key="2">
    <source>
        <dbReference type="Proteomes" id="UP000294513"/>
    </source>
</evidence>